<dbReference type="SUPFAM" id="SSF81891">
    <property type="entry name" value="Poly A polymerase C-terminal region-like"/>
    <property type="match status" value="1"/>
</dbReference>
<evidence type="ECO:0000256" key="10">
    <source>
        <dbReference type="ARBA" id="ARBA00022884"/>
    </source>
</evidence>
<evidence type="ECO:0000256" key="1">
    <source>
        <dbReference type="ARBA" id="ARBA00001946"/>
    </source>
</evidence>
<evidence type="ECO:0000313" key="15">
    <source>
        <dbReference type="EMBL" id="NHC36359.1"/>
    </source>
</evidence>
<keyword evidence="4 11" id="KW-0808">Transferase</keyword>
<protein>
    <submittedName>
        <fullName evidence="15">CCA tRNA nucleotidyltransferase</fullName>
    </submittedName>
</protein>
<feature type="domain" description="CCA-adding enzyme C-terminal" evidence="14">
    <location>
        <begin position="256"/>
        <end position="407"/>
    </location>
</feature>
<dbReference type="InterPro" id="IPR043519">
    <property type="entry name" value="NT_sf"/>
</dbReference>
<keyword evidence="5" id="KW-0819">tRNA processing</keyword>
<dbReference type="InterPro" id="IPR050124">
    <property type="entry name" value="tRNA_CCA-adding_enzyme"/>
</dbReference>
<evidence type="ECO:0000256" key="4">
    <source>
        <dbReference type="ARBA" id="ARBA00022679"/>
    </source>
</evidence>
<evidence type="ECO:0000259" key="12">
    <source>
        <dbReference type="Pfam" id="PF01743"/>
    </source>
</evidence>
<evidence type="ECO:0000256" key="3">
    <source>
        <dbReference type="ARBA" id="ARBA00022555"/>
    </source>
</evidence>
<keyword evidence="8" id="KW-0547">Nucleotide-binding</keyword>
<dbReference type="CDD" id="cd05398">
    <property type="entry name" value="NT_ClassII-CCAase"/>
    <property type="match status" value="1"/>
</dbReference>
<dbReference type="InterPro" id="IPR032828">
    <property type="entry name" value="PolyA_RNA-bd"/>
</dbReference>
<evidence type="ECO:0000259" key="14">
    <source>
        <dbReference type="Pfam" id="PF13735"/>
    </source>
</evidence>
<dbReference type="PANTHER" id="PTHR47545">
    <property type="entry name" value="MULTIFUNCTIONAL CCA PROTEIN"/>
    <property type="match status" value="1"/>
</dbReference>
<dbReference type="AlphaFoldDB" id="A0A9X5I654"/>
<dbReference type="Pfam" id="PF12627">
    <property type="entry name" value="PolyA_pol_RNAbd"/>
    <property type="match status" value="1"/>
</dbReference>
<keyword evidence="16" id="KW-1185">Reference proteome</keyword>
<accession>A0A9X5I654</accession>
<dbReference type="Pfam" id="PF01743">
    <property type="entry name" value="PolyA_pol"/>
    <property type="match status" value="1"/>
</dbReference>
<keyword evidence="9" id="KW-0460">Magnesium</keyword>
<dbReference type="SUPFAM" id="SSF81301">
    <property type="entry name" value="Nucleotidyltransferase"/>
    <property type="match status" value="1"/>
</dbReference>
<keyword evidence="10 11" id="KW-0694">RNA-binding</keyword>
<proteinExistence type="inferred from homology"/>
<keyword evidence="7" id="KW-0479">Metal-binding</keyword>
<evidence type="ECO:0000256" key="2">
    <source>
        <dbReference type="ARBA" id="ARBA00007265"/>
    </source>
</evidence>
<evidence type="ECO:0000313" key="16">
    <source>
        <dbReference type="Proteomes" id="UP000031532"/>
    </source>
</evidence>
<dbReference type="GO" id="GO:0008033">
    <property type="term" value="P:tRNA processing"/>
    <property type="evidence" value="ECO:0007669"/>
    <property type="project" value="UniProtKB-KW"/>
</dbReference>
<dbReference type="PANTHER" id="PTHR47545:SF2">
    <property type="entry name" value="CC-ADDING TRNA NUCLEOTIDYLTRANSFERASE"/>
    <property type="match status" value="1"/>
</dbReference>
<reference evidence="15 16" key="1">
    <citation type="journal article" date="2015" name="Genome Announc.">
        <title>Draft Genome Sequence of the Terrestrial Cyanobacterium Scytonema millei VB511283, Isolated from Eastern India.</title>
        <authorList>
            <person name="Sen D."/>
            <person name="Chandrababunaidu M.M."/>
            <person name="Singh D."/>
            <person name="Sanghi N."/>
            <person name="Ghorai A."/>
            <person name="Mishra G.P."/>
            <person name="Madduluri M."/>
            <person name="Adhikary S.P."/>
            <person name="Tripathy S."/>
        </authorList>
    </citation>
    <scope>NUCLEOTIDE SEQUENCE [LARGE SCALE GENOMIC DNA]</scope>
    <source>
        <strain evidence="15 16">VB511283</strain>
    </source>
</reference>
<evidence type="ECO:0000256" key="8">
    <source>
        <dbReference type="ARBA" id="ARBA00022741"/>
    </source>
</evidence>
<keyword evidence="6" id="KW-0548">Nucleotidyltransferase</keyword>
<dbReference type="GO" id="GO:0046872">
    <property type="term" value="F:metal ion binding"/>
    <property type="evidence" value="ECO:0007669"/>
    <property type="project" value="UniProtKB-KW"/>
</dbReference>
<evidence type="ECO:0000256" key="11">
    <source>
        <dbReference type="RuleBase" id="RU003953"/>
    </source>
</evidence>
<evidence type="ECO:0000256" key="7">
    <source>
        <dbReference type="ARBA" id="ARBA00022723"/>
    </source>
</evidence>
<gene>
    <name evidence="15" type="ORF">QH73_0017185</name>
</gene>
<feature type="domain" description="tRNA nucleotidyltransferase/poly(A) polymerase RNA and SrmB- binding" evidence="13">
    <location>
        <begin position="161"/>
        <end position="221"/>
    </location>
</feature>
<dbReference type="Gene3D" id="1.10.3090.10">
    <property type="entry name" value="cca-adding enzyme, domain 2"/>
    <property type="match status" value="1"/>
</dbReference>
<dbReference type="Pfam" id="PF13735">
    <property type="entry name" value="tRNA_NucTran2_2"/>
    <property type="match status" value="1"/>
</dbReference>
<dbReference type="EMBL" id="JTJC03000004">
    <property type="protein sequence ID" value="NHC36359.1"/>
    <property type="molecule type" value="Genomic_DNA"/>
</dbReference>
<dbReference type="InterPro" id="IPR032810">
    <property type="entry name" value="CCA-adding_enz_C"/>
</dbReference>
<keyword evidence="3" id="KW-0820">tRNA-binding</keyword>
<dbReference type="Gene3D" id="3.30.460.10">
    <property type="entry name" value="Beta Polymerase, domain 2"/>
    <property type="match status" value="1"/>
</dbReference>
<evidence type="ECO:0000259" key="13">
    <source>
        <dbReference type="Pfam" id="PF12627"/>
    </source>
</evidence>
<comment type="cofactor">
    <cofactor evidence="1">
        <name>Mg(2+)</name>
        <dbReference type="ChEBI" id="CHEBI:18420"/>
    </cofactor>
</comment>
<dbReference type="InterPro" id="IPR002646">
    <property type="entry name" value="PolA_pol_head_dom"/>
</dbReference>
<dbReference type="OrthoDB" id="9805698at2"/>
<sequence length="415" mass="46067">MSPSLLSQLFTDLPFGWEWLPQPSYLVGGAVRDRLLGRNSDYLDLDFVLPEKAVETARAIAKHYKAGFVLLDAQRQIARVVFKNATVDFALQEGVALEADLQRRDFTINAIAYNPHTQELIDPLHGYTDLQQRLLRMVSPANLQDDPLRLLRGYRQAAQLDFTLEPNTRSIIRQLAPLIGRVAAERVRVELGYLLNSDRGTAWLQAAWEDGLLAPWFPNMTRSHVERLLKVNSAAASLSSFSQLVRELNQPVRNTIKTSWLGIAKLTCLVSTNSATAEIELDKLAYSRAEIKAVTTALQLLPQLQAKSPGQMTLAEQYFFFRAAGVIFPAIVILAVVQGTSIDLLSSLIHRYLNPKDPVAHPTPILTGNDLMKALKLSPSPLIGEMLLQIQLAQIEGKISTVEEAIAFAAKRLDG</sequence>
<evidence type="ECO:0000256" key="9">
    <source>
        <dbReference type="ARBA" id="ARBA00022842"/>
    </source>
</evidence>
<evidence type="ECO:0000256" key="5">
    <source>
        <dbReference type="ARBA" id="ARBA00022694"/>
    </source>
</evidence>
<dbReference type="RefSeq" id="WP_039717748.1">
    <property type="nucleotide sequence ID" value="NZ_JTJC03000004.1"/>
</dbReference>
<dbReference type="GO" id="GO:0016779">
    <property type="term" value="F:nucleotidyltransferase activity"/>
    <property type="evidence" value="ECO:0007669"/>
    <property type="project" value="UniProtKB-KW"/>
</dbReference>
<organism evidence="15 16">
    <name type="scientific">Scytonema millei VB511283</name>
    <dbReference type="NCBI Taxonomy" id="1245923"/>
    <lineage>
        <taxon>Bacteria</taxon>
        <taxon>Bacillati</taxon>
        <taxon>Cyanobacteriota</taxon>
        <taxon>Cyanophyceae</taxon>
        <taxon>Nostocales</taxon>
        <taxon>Scytonemataceae</taxon>
        <taxon>Scytonema</taxon>
    </lineage>
</organism>
<evidence type="ECO:0000256" key="6">
    <source>
        <dbReference type="ARBA" id="ARBA00022695"/>
    </source>
</evidence>
<dbReference type="GO" id="GO:0000049">
    <property type="term" value="F:tRNA binding"/>
    <property type="evidence" value="ECO:0007669"/>
    <property type="project" value="UniProtKB-KW"/>
</dbReference>
<dbReference type="GO" id="GO:0000166">
    <property type="term" value="F:nucleotide binding"/>
    <property type="evidence" value="ECO:0007669"/>
    <property type="project" value="UniProtKB-KW"/>
</dbReference>
<comment type="caution">
    <text evidence="15">The sequence shown here is derived from an EMBL/GenBank/DDBJ whole genome shotgun (WGS) entry which is preliminary data.</text>
</comment>
<dbReference type="Proteomes" id="UP000031532">
    <property type="component" value="Unassembled WGS sequence"/>
</dbReference>
<name>A0A9X5I654_9CYAN</name>
<feature type="domain" description="Poly A polymerase head" evidence="12">
    <location>
        <begin position="25"/>
        <end position="136"/>
    </location>
</feature>
<comment type="similarity">
    <text evidence="2 11">Belongs to the tRNA nucleotidyltransferase/poly(A) polymerase family.</text>
</comment>